<keyword evidence="4 6" id="KW-0697">Rotamase</keyword>
<evidence type="ECO:0000259" key="8">
    <source>
        <dbReference type="PROSITE" id="PS50059"/>
    </source>
</evidence>
<comment type="caution">
    <text evidence="9">The sequence shown here is derived from an EMBL/GenBank/DDBJ whole genome shotgun (WGS) entry which is preliminary data.</text>
</comment>
<evidence type="ECO:0000256" key="3">
    <source>
        <dbReference type="ARBA" id="ARBA00022729"/>
    </source>
</evidence>
<organism evidence="9 10">
    <name type="scientific">Pseudoalteromonas tunicata D2</name>
    <dbReference type="NCBI Taxonomy" id="87626"/>
    <lineage>
        <taxon>Bacteria</taxon>
        <taxon>Pseudomonadati</taxon>
        <taxon>Pseudomonadota</taxon>
        <taxon>Gammaproteobacteria</taxon>
        <taxon>Alteromonadales</taxon>
        <taxon>Pseudoalteromonadaceae</taxon>
        <taxon>Pseudoalteromonas</taxon>
    </lineage>
</organism>
<dbReference type="FunFam" id="3.10.50.40:FF:000045">
    <property type="entry name" value="Peptidyl-prolyl cis-trans isomerase"/>
    <property type="match status" value="1"/>
</dbReference>
<protein>
    <recommendedName>
        <fullName evidence="7">Peptidyl-prolyl cis-trans isomerase</fullName>
        <ecNumber evidence="7">5.2.1.8</ecNumber>
    </recommendedName>
</protein>
<dbReference type="GO" id="GO:0006457">
    <property type="term" value="P:protein folding"/>
    <property type="evidence" value="ECO:0007669"/>
    <property type="project" value="InterPro"/>
</dbReference>
<dbReference type="Proteomes" id="UP000006201">
    <property type="component" value="Unassembled WGS sequence"/>
</dbReference>
<reference evidence="9 10" key="1">
    <citation type="submission" date="2006-02" db="EMBL/GenBank/DDBJ databases">
        <authorList>
            <person name="Moran M.A."/>
            <person name="Kjelleberg S."/>
            <person name="Egan S."/>
            <person name="Saunders N."/>
            <person name="Thomas T."/>
            <person name="Ferriera S."/>
            <person name="Johnson J."/>
            <person name="Kravitz S."/>
            <person name="Halpern A."/>
            <person name="Remington K."/>
            <person name="Beeson K."/>
            <person name="Tran B."/>
            <person name="Rogers Y.-H."/>
            <person name="Friedman R."/>
            <person name="Venter J.C."/>
        </authorList>
    </citation>
    <scope>NUCLEOTIDE SEQUENCE [LARGE SCALE GENOMIC DNA]</scope>
    <source>
        <strain evidence="9 10">D2</strain>
    </source>
</reference>
<evidence type="ECO:0000256" key="7">
    <source>
        <dbReference type="RuleBase" id="RU003915"/>
    </source>
</evidence>
<keyword evidence="3" id="KW-0732">Signal</keyword>
<keyword evidence="5 6" id="KW-0413">Isomerase</keyword>
<feature type="domain" description="PPIase FKBP-type" evidence="8">
    <location>
        <begin position="77"/>
        <end position="162"/>
    </location>
</feature>
<dbReference type="InterPro" id="IPR000774">
    <property type="entry name" value="PPIase_FKBP_N"/>
</dbReference>
<dbReference type="AlphaFoldDB" id="A4C504"/>
<dbReference type="STRING" id="87626.PTD2_03666"/>
<dbReference type="InterPro" id="IPR001179">
    <property type="entry name" value="PPIase_FKBP_dom"/>
</dbReference>
<dbReference type="SUPFAM" id="SSF54534">
    <property type="entry name" value="FKBP-like"/>
    <property type="match status" value="1"/>
</dbReference>
<comment type="similarity">
    <text evidence="2 7">Belongs to the FKBP-type PPIase family.</text>
</comment>
<evidence type="ECO:0000256" key="5">
    <source>
        <dbReference type="ARBA" id="ARBA00023235"/>
    </source>
</evidence>
<accession>A4C504</accession>
<evidence type="ECO:0000313" key="9">
    <source>
        <dbReference type="EMBL" id="EAR30636.1"/>
    </source>
</evidence>
<evidence type="ECO:0000256" key="6">
    <source>
        <dbReference type="PROSITE-ProRule" id="PRU00277"/>
    </source>
</evidence>
<dbReference type="PANTHER" id="PTHR43811:SF57">
    <property type="entry name" value="FKBP-TYPE PEPTIDYL-PROLYL CIS-TRANS ISOMERASE FKPA-RELATED"/>
    <property type="match status" value="1"/>
</dbReference>
<name>A4C504_9GAMM</name>
<evidence type="ECO:0000313" key="10">
    <source>
        <dbReference type="Proteomes" id="UP000006201"/>
    </source>
</evidence>
<dbReference type="EC" id="5.2.1.8" evidence="7"/>
<dbReference type="Pfam" id="PF01346">
    <property type="entry name" value="FKBP_N"/>
    <property type="match status" value="1"/>
</dbReference>
<dbReference type="EMBL" id="AAOH01000001">
    <property type="protein sequence ID" value="EAR30636.1"/>
    <property type="molecule type" value="Genomic_DNA"/>
</dbReference>
<evidence type="ECO:0000256" key="2">
    <source>
        <dbReference type="ARBA" id="ARBA00006577"/>
    </source>
</evidence>
<comment type="catalytic activity">
    <reaction evidence="1 6 7">
        <text>[protein]-peptidylproline (omega=180) = [protein]-peptidylproline (omega=0)</text>
        <dbReference type="Rhea" id="RHEA:16237"/>
        <dbReference type="Rhea" id="RHEA-COMP:10747"/>
        <dbReference type="Rhea" id="RHEA-COMP:10748"/>
        <dbReference type="ChEBI" id="CHEBI:83833"/>
        <dbReference type="ChEBI" id="CHEBI:83834"/>
        <dbReference type="EC" id="5.2.1.8"/>
    </reaction>
</comment>
<gene>
    <name evidence="9" type="ORF">PTD2_03666</name>
</gene>
<evidence type="ECO:0000256" key="1">
    <source>
        <dbReference type="ARBA" id="ARBA00000971"/>
    </source>
</evidence>
<dbReference type="InterPro" id="IPR046357">
    <property type="entry name" value="PPIase_dom_sf"/>
</dbReference>
<dbReference type="PROSITE" id="PS50059">
    <property type="entry name" value="FKBP_PPIASE"/>
    <property type="match status" value="1"/>
</dbReference>
<dbReference type="HOGENOM" id="CLU_013615_7_3_6"/>
<dbReference type="eggNOG" id="COG0545">
    <property type="taxonomic scope" value="Bacteria"/>
</dbReference>
<dbReference type="PANTHER" id="PTHR43811">
    <property type="entry name" value="FKBP-TYPE PEPTIDYL-PROLYL CIS-TRANS ISOMERASE FKPA"/>
    <property type="match status" value="1"/>
</dbReference>
<evidence type="ECO:0000256" key="4">
    <source>
        <dbReference type="ARBA" id="ARBA00023110"/>
    </source>
</evidence>
<sequence>MPKSNMTNIILFILIAVTCVFLYRNAQATKAQAANNIAAEQTFLAANRQVENVMETPSGLQYLLLSEGNGTTHPAATSTVNVHYHGTLIDGTTFDSSVKRGEPISFGLNQVIPGWTEGLQLMKEGDKMRFFIPHKLAYGNRSVGKIPPASLLIFDVELLAIN</sequence>
<dbReference type="Pfam" id="PF00254">
    <property type="entry name" value="FKBP_C"/>
    <property type="match status" value="1"/>
</dbReference>
<keyword evidence="10" id="KW-1185">Reference proteome</keyword>
<dbReference type="GO" id="GO:0003755">
    <property type="term" value="F:peptidyl-prolyl cis-trans isomerase activity"/>
    <property type="evidence" value="ECO:0007669"/>
    <property type="project" value="UniProtKB-UniRule"/>
</dbReference>
<dbReference type="Gene3D" id="3.10.50.40">
    <property type="match status" value="1"/>
</dbReference>
<proteinExistence type="inferred from homology"/>